<feature type="binding site" evidence="9">
    <location>
        <position position="240"/>
    </location>
    <ligand>
        <name>K(+)</name>
        <dbReference type="ChEBI" id="CHEBI:29103"/>
    </ligand>
</feature>
<keyword evidence="1 9" id="KW-0808">Transferase</keyword>
<sequence length="307" mass="32150">MIGSVNLDVVATVENLPRPGETVIASSLEYFLGGKGANQAVAAQKVGVETVFYACIGDDSEASFLVDNLTKVGVDVAQVKTKSKTFSGRAYINVDHAGENEVVVLPGANAELEFDESKLDDATAVALAQLETAIEPTVQFFKSCQKKHAMTILNAAPFVAEARLKLFELSDIIIVNEVELAGYCGVDEIPEDVEDIILLLRSLISRNDQAVIVTCGAAGALCVHGKDVIVVAARFTQVVDSTGAGDCFSGVLAAGIVQGLSLKEALQRASIASSLSVESKGASASSPFLADIEAEIQKNQITEGAET</sequence>
<accession>C6XP44</accession>
<comment type="catalytic activity">
    <reaction evidence="9">
        <text>D-ribose + ATP = D-ribose 5-phosphate + ADP + H(+)</text>
        <dbReference type="Rhea" id="RHEA:13697"/>
        <dbReference type="ChEBI" id="CHEBI:15378"/>
        <dbReference type="ChEBI" id="CHEBI:30616"/>
        <dbReference type="ChEBI" id="CHEBI:47013"/>
        <dbReference type="ChEBI" id="CHEBI:78346"/>
        <dbReference type="ChEBI" id="CHEBI:456216"/>
        <dbReference type="EC" id="2.7.1.15"/>
    </reaction>
</comment>
<evidence type="ECO:0000259" key="10">
    <source>
        <dbReference type="Pfam" id="PF00294"/>
    </source>
</evidence>
<feature type="binding site" evidence="9">
    <location>
        <position position="285"/>
    </location>
    <ligand>
        <name>K(+)</name>
        <dbReference type="ChEBI" id="CHEBI:29103"/>
    </ligand>
</feature>
<dbReference type="UniPathway" id="UPA00916">
    <property type="reaction ID" value="UER00889"/>
</dbReference>
<keyword evidence="8 9" id="KW-0119">Carbohydrate metabolism</keyword>
<reference evidence="12" key="1">
    <citation type="journal article" date="2011" name="J. Bacteriol.">
        <title>Genome sequences of eight morphologically diverse alphaproteobacteria.</title>
        <authorList>
            <consortium name="US DOE Joint Genome Institute"/>
            <person name="Brown P.J."/>
            <person name="Kysela D.T."/>
            <person name="Buechlein A."/>
            <person name="Hemmerich C."/>
            <person name="Brun Y.V."/>
        </authorList>
    </citation>
    <scope>NUCLEOTIDE SEQUENCE [LARGE SCALE GENOMIC DNA]</scope>
    <source>
        <strain evidence="12">ATCC 49814 / DSM 5838 / IFAM 1418</strain>
    </source>
</reference>
<keyword evidence="6 9" id="KW-0460">Magnesium</keyword>
<dbReference type="STRING" id="582402.Hbal_2549"/>
<comment type="similarity">
    <text evidence="9">Belongs to the carbohydrate kinase PfkB family. Ribokinase subfamily.</text>
</comment>
<feature type="binding site" evidence="9">
    <location>
        <begin position="245"/>
        <end position="246"/>
    </location>
    <ligand>
        <name>ATP</name>
        <dbReference type="ChEBI" id="CHEBI:30616"/>
    </ligand>
</feature>
<feature type="binding site" evidence="9">
    <location>
        <position position="279"/>
    </location>
    <ligand>
        <name>K(+)</name>
        <dbReference type="ChEBI" id="CHEBI:29103"/>
    </ligand>
</feature>
<evidence type="ECO:0000256" key="4">
    <source>
        <dbReference type="ARBA" id="ARBA00022777"/>
    </source>
</evidence>
<keyword evidence="3 9" id="KW-0547">Nucleotide-binding</keyword>
<comment type="subcellular location">
    <subcellularLocation>
        <location evidence="9">Cytoplasm</location>
    </subcellularLocation>
</comment>
<comment type="cofactor">
    <cofactor evidence="9">
        <name>Mg(2+)</name>
        <dbReference type="ChEBI" id="CHEBI:18420"/>
    </cofactor>
    <text evidence="9">Requires a divalent cation, most likely magnesium in vivo, as an electrophilic catalyst to aid phosphoryl group transfer. It is the chelate of the metal and the nucleotide that is the actual substrate.</text>
</comment>
<dbReference type="GO" id="GO:0046872">
    <property type="term" value="F:metal ion binding"/>
    <property type="evidence" value="ECO:0007669"/>
    <property type="project" value="UniProtKB-KW"/>
</dbReference>
<evidence type="ECO:0000256" key="6">
    <source>
        <dbReference type="ARBA" id="ARBA00022842"/>
    </source>
</evidence>
<feature type="binding site" evidence="9">
    <location>
        <position position="276"/>
    </location>
    <ligand>
        <name>K(+)</name>
        <dbReference type="ChEBI" id="CHEBI:29103"/>
    </ligand>
</feature>
<feature type="binding site" evidence="9">
    <location>
        <begin position="34"/>
        <end position="38"/>
    </location>
    <ligand>
        <name>substrate</name>
    </ligand>
</feature>
<evidence type="ECO:0000256" key="7">
    <source>
        <dbReference type="ARBA" id="ARBA00022958"/>
    </source>
</evidence>
<dbReference type="GO" id="GO:0004747">
    <property type="term" value="F:ribokinase activity"/>
    <property type="evidence" value="ECO:0007669"/>
    <property type="project" value="UniProtKB-UniRule"/>
</dbReference>
<dbReference type="EC" id="2.7.1.15" evidence="9"/>
<dbReference type="HOGENOM" id="CLU_027634_2_2_5"/>
<protein>
    <recommendedName>
        <fullName evidence="9">Ribokinase</fullName>
        <shortName evidence="9">RK</shortName>
        <ecNumber evidence="9">2.7.1.15</ecNumber>
    </recommendedName>
</protein>
<evidence type="ECO:0000256" key="1">
    <source>
        <dbReference type="ARBA" id="ARBA00022679"/>
    </source>
</evidence>
<dbReference type="HAMAP" id="MF_01987">
    <property type="entry name" value="Ribokinase"/>
    <property type="match status" value="1"/>
</dbReference>
<comment type="subunit">
    <text evidence="9">Homodimer.</text>
</comment>
<feature type="binding site" evidence="9">
    <location>
        <position position="131"/>
    </location>
    <ligand>
        <name>substrate</name>
    </ligand>
</feature>
<gene>
    <name evidence="9" type="primary">rbsK</name>
    <name evidence="11" type="ordered locus">Hbal_2549</name>
</gene>
<dbReference type="GO" id="GO:0005524">
    <property type="term" value="F:ATP binding"/>
    <property type="evidence" value="ECO:0007669"/>
    <property type="project" value="UniProtKB-UniRule"/>
</dbReference>
<evidence type="ECO:0000256" key="5">
    <source>
        <dbReference type="ARBA" id="ARBA00022840"/>
    </source>
</evidence>
<organism evidence="11 12">
    <name type="scientific">Hirschia baltica (strain ATCC 49814 / DSM 5838 / IFAM 1418)</name>
    <dbReference type="NCBI Taxonomy" id="582402"/>
    <lineage>
        <taxon>Bacteria</taxon>
        <taxon>Pseudomonadati</taxon>
        <taxon>Pseudomonadota</taxon>
        <taxon>Alphaproteobacteria</taxon>
        <taxon>Hyphomonadales</taxon>
        <taxon>Hyphomonadaceae</taxon>
        <taxon>Hirschia</taxon>
    </lineage>
</organism>
<evidence type="ECO:0000313" key="12">
    <source>
        <dbReference type="Proteomes" id="UP000002745"/>
    </source>
</evidence>
<dbReference type="PANTHER" id="PTHR10584">
    <property type="entry name" value="SUGAR KINASE"/>
    <property type="match status" value="1"/>
</dbReference>
<dbReference type="GO" id="GO:0019303">
    <property type="term" value="P:D-ribose catabolic process"/>
    <property type="evidence" value="ECO:0007669"/>
    <property type="project" value="UniProtKB-UniRule"/>
</dbReference>
<evidence type="ECO:0000256" key="3">
    <source>
        <dbReference type="ARBA" id="ARBA00022741"/>
    </source>
</evidence>
<keyword evidence="7 9" id="KW-0630">Potassium</keyword>
<evidence type="ECO:0000256" key="8">
    <source>
        <dbReference type="ARBA" id="ARBA00023277"/>
    </source>
</evidence>
<keyword evidence="4 9" id="KW-0418">Kinase</keyword>
<dbReference type="GO" id="GO:0005829">
    <property type="term" value="C:cytosol"/>
    <property type="evidence" value="ECO:0007669"/>
    <property type="project" value="TreeGrafter"/>
</dbReference>
<name>C6XP44_HIRBI</name>
<dbReference type="Proteomes" id="UP000002745">
    <property type="component" value="Chromosome"/>
</dbReference>
<feature type="binding site" evidence="9">
    <location>
        <begin position="6"/>
        <end position="8"/>
    </location>
    <ligand>
        <name>substrate</name>
    </ligand>
</feature>
<dbReference type="Gene3D" id="3.40.1190.20">
    <property type="match status" value="1"/>
</dbReference>
<keyword evidence="2 9" id="KW-0479">Metal-binding</keyword>
<dbReference type="Pfam" id="PF00294">
    <property type="entry name" value="PfkB"/>
    <property type="match status" value="1"/>
</dbReference>
<dbReference type="InterPro" id="IPR029056">
    <property type="entry name" value="Ribokinase-like"/>
</dbReference>
<feature type="binding site" evidence="9">
    <location>
        <position position="176"/>
    </location>
    <ligand>
        <name>ATP</name>
        <dbReference type="ChEBI" id="CHEBI:30616"/>
    </ligand>
</feature>
<evidence type="ECO:0000256" key="2">
    <source>
        <dbReference type="ARBA" id="ARBA00022723"/>
    </source>
</evidence>
<keyword evidence="12" id="KW-1185">Reference proteome</keyword>
<feature type="binding site" evidence="9">
    <location>
        <begin position="214"/>
        <end position="219"/>
    </location>
    <ligand>
        <name>ATP</name>
        <dbReference type="ChEBI" id="CHEBI:30616"/>
    </ligand>
</feature>
<evidence type="ECO:0000256" key="9">
    <source>
        <dbReference type="HAMAP-Rule" id="MF_01987"/>
    </source>
</evidence>
<comment type="caution">
    <text evidence="9">Lacks conserved residue(s) required for the propagation of feature annotation.</text>
</comment>
<dbReference type="InterPro" id="IPR011611">
    <property type="entry name" value="PfkB_dom"/>
</dbReference>
<keyword evidence="9" id="KW-0963">Cytoplasm</keyword>
<dbReference type="InterPro" id="IPR011877">
    <property type="entry name" value="Ribokinase"/>
</dbReference>
<dbReference type="InterPro" id="IPR002139">
    <property type="entry name" value="Ribo/fructo_kinase"/>
</dbReference>
<dbReference type="EMBL" id="CP001678">
    <property type="protein sequence ID" value="ACT60224.1"/>
    <property type="molecule type" value="Genomic_DNA"/>
</dbReference>
<dbReference type="PANTHER" id="PTHR10584:SF166">
    <property type="entry name" value="RIBOKINASE"/>
    <property type="match status" value="1"/>
</dbReference>
<dbReference type="PRINTS" id="PR00990">
    <property type="entry name" value="RIBOKINASE"/>
</dbReference>
<feature type="binding site" evidence="9">
    <location>
        <position position="246"/>
    </location>
    <ligand>
        <name>substrate</name>
    </ligand>
</feature>
<feature type="binding site" evidence="9">
    <location>
        <position position="281"/>
    </location>
    <ligand>
        <name>K(+)</name>
        <dbReference type="ChEBI" id="CHEBI:29103"/>
    </ligand>
</feature>
<comment type="activity regulation">
    <text evidence="9">Activated by a monovalent cation that binds near, but not in, the active site. The most likely occupant of the site in vivo is potassium. Ion binding induces a conformational change that may alter substrate affinity.</text>
</comment>
<comment type="pathway">
    <text evidence="9">Carbohydrate metabolism; D-ribose degradation; D-ribose 5-phosphate from beta-D-ribopyranose: step 2/2.</text>
</comment>
<evidence type="ECO:0000313" key="11">
    <source>
        <dbReference type="EMBL" id="ACT60224.1"/>
    </source>
</evidence>
<dbReference type="KEGG" id="hba:Hbal_2549"/>
<feature type="domain" description="Carbohydrate kinase PfkB" evidence="10">
    <location>
        <begin position="2"/>
        <end position="287"/>
    </location>
</feature>
<dbReference type="SUPFAM" id="SSF53613">
    <property type="entry name" value="Ribokinase-like"/>
    <property type="match status" value="1"/>
</dbReference>
<feature type="binding site" evidence="9">
    <location>
        <position position="242"/>
    </location>
    <ligand>
        <name>K(+)</name>
        <dbReference type="ChEBI" id="CHEBI:29103"/>
    </ligand>
</feature>
<dbReference type="eggNOG" id="COG0524">
    <property type="taxonomic scope" value="Bacteria"/>
</dbReference>
<feature type="active site" description="Proton acceptor" evidence="9">
    <location>
        <position position="246"/>
    </location>
</feature>
<dbReference type="AlphaFoldDB" id="C6XP44"/>
<dbReference type="CDD" id="cd01174">
    <property type="entry name" value="ribokinase"/>
    <property type="match status" value="1"/>
</dbReference>
<keyword evidence="5 9" id="KW-0067">ATP-binding</keyword>
<proteinExistence type="inferred from homology"/>
<comment type="function">
    <text evidence="9">Catalyzes the phosphorylation of ribose at O-5 in a reaction requiring ATP and magnesium. The resulting D-ribose-5-phosphate can then be used either for sythesis of nucleotides, histidine, and tryptophan, or as a component of the pentose phosphate pathway.</text>
</comment>